<protein>
    <recommendedName>
        <fullName evidence="1">DUF7281 domain-containing protein</fullName>
    </recommendedName>
</protein>
<evidence type="ECO:0000259" key="1">
    <source>
        <dbReference type="Pfam" id="PF23947"/>
    </source>
</evidence>
<organism evidence="2 3">
    <name type="scientific">Denitrificimonas halotolerans</name>
    <dbReference type="NCBI Taxonomy" id="3098930"/>
    <lineage>
        <taxon>Bacteria</taxon>
        <taxon>Pseudomonadati</taxon>
        <taxon>Pseudomonadota</taxon>
        <taxon>Gammaproteobacteria</taxon>
        <taxon>Pseudomonadales</taxon>
        <taxon>Pseudomonadaceae</taxon>
        <taxon>Denitrificimonas</taxon>
    </lineage>
</organism>
<sequence length="301" mass="34432">MSFDLSDRARSVLCNVKQALRQTREVQRASQSPAMQDLLAWCEQQGLDTNGWFADHRVLFQRNVIRTIEQVLAESHLLSLEQWQAQPSRREQADMSHVENKSLGLAPMERRVLMAQANCGHYFPEWVTVAPSQWVMDLDWQTLNLQAYEWVVMVENRDAFYEYFALHPRRYQLPEDAFNALVIYRGNGLEAKGCKGLREACVAAGKKLVYFGDYDHAGLSFALHGSYSHIMLPTVEYLYQRANDAMQGAQQIEYLAALKGFAEQLADADPLKALLLHNTERQKGLTQQAFQGPLQLLPINR</sequence>
<reference evidence="2 3" key="1">
    <citation type="submission" date="2023-12" db="EMBL/GenBank/DDBJ databases">
        <title>Denitrificimonas halotolerans sp. nov.,a novel species isolated from landfill leachate.</title>
        <authorList>
            <person name="Wang S."/>
        </authorList>
    </citation>
    <scope>NUCLEOTIDE SEQUENCE [LARGE SCALE GENOMIC DNA]</scope>
    <source>
        <strain evidence="2 3">JX-1</strain>
    </source>
</reference>
<accession>A0ABU5GRM5</accession>
<proteinExistence type="predicted"/>
<dbReference type="RefSeq" id="WP_321553730.1">
    <property type="nucleotide sequence ID" value="NZ_JAXIVU010000011.1"/>
</dbReference>
<dbReference type="Proteomes" id="UP001294570">
    <property type="component" value="Unassembled WGS sequence"/>
</dbReference>
<comment type="caution">
    <text evidence="2">The sequence shown here is derived from an EMBL/GenBank/DDBJ whole genome shotgun (WGS) entry which is preliminary data.</text>
</comment>
<name>A0ABU5GRM5_9GAMM</name>
<dbReference type="Pfam" id="PF23947">
    <property type="entry name" value="DUF7281"/>
    <property type="match status" value="1"/>
</dbReference>
<dbReference type="InterPro" id="IPR055705">
    <property type="entry name" value="DUF7281"/>
</dbReference>
<feature type="domain" description="DUF7281" evidence="1">
    <location>
        <begin position="129"/>
        <end position="289"/>
    </location>
</feature>
<dbReference type="EMBL" id="JAXIVU010000011">
    <property type="protein sequence ID" value="MDY7219639.1"/>
    <property type="molecule type" value="Genomic_DNA"/>
</dbReference>
<evidence type="ECO:0000313" key="2">
    <source>
        <dbReference type="EMBL" id="MDY7219639.1"/>
    </source>
</evidence>
<keyword evidence="3" id="KW-1185">Reference proteome</keyword>
<evidence type="ECO:0000313" key="3">
    <source>
        <dbReference type="Proteomes" id="UP001294570"/>
    </source>
</evidence>
<gene>
    <name evidence="2" type="ORF">TOI97_08700</name>
</gene>